<keyword evidence="2" id="KW-1185">Reference proteome</keyword>
<reference evidence="1 2" key="1">
    <citation type="submission" date="2019-05" db="EMBL/GenBank/DDBJ databases">
        <title>Psychrobacillus vulpis sp. nov., a new species isolated from feces of a red fox that inhabits in The Tablas de Daimiel Natural Park, Albacete, Spain.</title>
        <authorList>
            <person name="Rodriguez M."/>
            <person name="Reina J.C."/>
            <person name="Bejar V."/>
            <person name="Llamas I."/>
        </authorList>
    </citation>
    <scope>NUCLEOTIDE SEQUENCE [LARGE SCALE GENOMIC DNA]</scope>
    <source>
        <strain evidence="1 2">NEAU-3TGS17</strain>
    </source>
</reference>
<dbReference type="EMBL" id="VDGH01000004">
    <property type="protein sequence ID" value="TQR14358.1"/>
    <property type="molecule type" value="Genomic_DNA"/>
</dbReference>
<organism evidence="1 2">
    <name type="scientific">Psychrobacillus lasiicapitis</name>
    <dbReference type="NCBI Taxonomy" id="1636719"/>
    <lineage>
        <taxon>Bacteria</taxon>
        <taxon>Bacillati</taxon>
        <taxon>Bacillota</taxon>
        <taxon>Bacilli</taxon>
        <taxon>Bacillales</taxon>
        <taxon>Bacillaceae</taxon>
        <taxon>Psychrobacillus</taxon>
    </lineage>
</organism>
<protein>
    <submittedName>
        <fullName evidence="1">XRE family transcriptional regulator</fullName>
    </submittedName>
</protein>
<name>A0A544TAH3_9BACI</name>
<dbReference type="OrthoDB" id="2661663at2"/>
<accession>A0A544TAH3</accession>
<evidence type="ECO:0000313" key="2">
    <source>
        <dbReference type="Proteomes" id="UP000317316"/>
    </source>
</evidence>
<evidence type="ECO:0000313" key="1">
    <source>
        <dbReference type="EMBL" id="TQR14358.1"/>
    </source>
</evidence>
<gene>
    <name evidence="1" type="ORF">FG382_07835</name>
</gene>
<dbReference type="RefSeq" id="WP_142538341.1">
    <property type="nucleotide sequence ID" value="NZ_BMIE01000003.1"/>
</dbReference>
<dbReference type="Proteomes" id="UP000317316">
    <property type="component" value="Unassembled WGS sequence"/>
</dbReference>
<proteinExistence type="predicted"/>
<dbReference type="AlphaFoldDB" id="A0A544TAH3"/>
<comment type="caution">
    <text evidence="1">The sequence shown here is derived from an EMBL/GenBank/DDBJ whole genome shotgun (WGS) entry which is preliminary data.</text>
</comment>
<sequence>MYLNKGILEKYMKDNYDGSYRKFARDLQVEPAQLHRILNSEAQAGVVFLGRLHNFCKSKNIDYNQFIFFEESVNNS</sequence>